<sequence>MAHVAAEPVELPHHQDIAGPQVVQDTVSCGRSALAPEAVASFARTGLWRIFRMLLVILGSVVHAEDLLKTASWPSTWVGPVLGESDDVGAGG</sequence>
<name>A0ABV9WIZ1_9ACTN</name>
<dbReference type="RefSeq" id="WP_380127859.1">
    <property type="nucleotide sequence ID" value="NZ_JBHSIU010000116.1"/>
</dbReference>
<organism evidence="1 2">
    <name type="scientific">Dactylosporangium cerinum</name>
    <dbReference type="NCBI Taxonomy" id="1434730"/>
    <lineage>
        <taxon>Bacteria</taxon>
        <taxon>Bacillati</taxon>
        <taxon>Actinomycetota</taxon>
        <taxon>Actinomycetes</taxon>
        <taxon>Micromonosporales</taxon>
        <taxon>Micromonosporaceae</taxon>
        <taxon>Dactylosporangium</taxon>
    </lineage>
</organism>
<dbReference type="EMBL" id="JBHSIU010000116">
    <property type="protein sequence ID" value="MFC5007209.1"/>
    <property type="molecule type" value="Genomic_DNA"/>
</dbReference>
<protein>
    <submittedName>
        <fullName evidence="1">Uncharacterized protein</fullName>
    </submittedName>
</protein>
<feature type="non-terminal residue" evidence="1">
    <location>
        <position position="92"/>
    </location>
</feature>
<gene>
    <name evidence="1" type="ORF">ACFPIJ_56560</name>
</gene>
<keyword evidence="2" id="KW-1185">Reference proteome</keyword>
<dbReference type="Proteomes" id="UP001595912">
    <property type="component" value="Unassembled WGS sequence"/>
</dbReference>
<evidence type="ECO:0000313" key="1">
    <source>
        <dbReference type="EMBL" id="MFC5007209.1"/>
    </source>
</evidence>
<reference evidence="2" key="1">
    <citation type="journal article" date="2019" name="Int. J. Syst. Evol. Microbiol.">
        <title>The Global Catalogue of Microorganisms (GCM) 10K type strain sequencing project: providing services to taxonomists for standard genome sequencing and annotation.</title>
        <authorList>
            <consortium name="The Broad Institute Genomics Platform"/>
            <consortium name="The Broad Institute Genome Sequencing Center for Infectious Disease"/>
            <person name="Wu L."/>
            <person name="Ma J."/>
        </authorList>
    </citation>
    <scope>NUCLEOTIDE SEQUENCE [LARGE SCALE GENOMIC DNA]</scope>
    <source>
        <strain evidence="2">CGMCC 4.7152</strain>
    </source>
</reference>
<accession>A0ABV9WIZ1</accession>
<evidence type="ECO:0000313" key="2">
    <source>
        <dbReference type="Proteomes" id="UP001595912"/>
    </source>
</evidence>
<comment type="caution">
    <text evidence="1">The sequence shown here is derived from an EMBL/GenBank/DDBJ whole genome shotgun (WGS) entry which is preliminary data.</text>
</comment>
<proteinExistence type="predicted"/>